<gene>
    <name evidence="9" type="ORF">IAB67_08595</name>
</gene>
<evidence type="ECO:0000256" key="1">
    <source>
        <dbReference type="ARBA" id="ARBA00006272"/>
    </source>
</evidence>
<feature type="binding site" evidence="8">
    <location>
        <position position="209"/>
    </location>
    <ligand>
        <name>Zn(2+)</name>
        <dbReference type="ChEBI" id="CHEBI:29105"/>
        <label>2</label>
    </ligand>
</feature>
<evidence type="ECO:0000256" key="8">
    <source>
        <dbReference type="PIRSR" id="PIRSR001123-2"/>
    </source>
</evidence>
<dbReference type="GO" id="GO:0006508">
    <property type="term" value="P:proteolysis"/>
    <property type="evidence" value="ECO:0007669"/>
    <property type="project" value="UniProtKB-KW"/>
</dbReference>
<evidence type="ECO:0000256" key="6">
    <source>
        <dbReference type="PIRNR" id="PIRNR001123"/>
    </source>
</evidence>
<dbReference type="AlphaFoldDB" id="A0A9D1LM14"/>
<evidence type="ECO:0000256" key="3">
    <source>
        <dbReference type="ARBA" id="ARBA00022670"/>
    </source>
</evidence>
<evidence type="ECO:0000313" key="10">
    <source>
        <dbReference type="Proteomes" id="UP000824073"/>
    </source>
</evidence>
<organism evidence="9 10">
    <name type="scientific">Candidatus Ventrousia excrementavium</name>
    <dbReference type="NCBI Taxonomy" id="2840961"/>
    <lineage>
        <taxon>Bacteria</taxon>
        <taxon>Bacillati</taxon>
        <taxon>Bacillota</taxon>
        <taxon>Clostridia</taxon>
        <taxon>Eubacteriales</taxon>
        <taxon>Clostridiaceae</taxon>
        <taxon>Clostridiaceae incertae sedis</taxon>
        <taxon>Candidatus Ventrousia</taxon>
    </lineage>
</organism>
<reference evidence="9" key="1">
    <citation type="submission" date="2020-10" db="EMBL/GenBank/DDBJ databases">
        <authorList>
            <person name="Gilroy R."/>
        </authorList>
    </citation>
    <scope>NUCLEOTIDE SEQUENCE</scope>
    <source>
        <strain evidence="9">CHK191-8634</strain>
    </source>
</reference>
<feature type="binding site" evidence="8">
    <location>
        <position position="231"/>
    </location>
    <ligand>
        <name>Zn(2+)</name>
        <dbReference type="ChEBI" id="CHEBI:29105"/>
        <label>1</label>
    </ligand>
</feature>
<feature type="binding site" evidence="8">
    <location>
        <position position="316"/>
    </location>
    <ligand>
        <name>Zn(2+)</name>
        <dbReference type="ChEBI" id="CHEBI:29105"/>
        <label>2</label>
    </ligand>
</feature>
<dbReference type="Gene3D" id="3.40.630.10">
    <property type="entry name" value="Zn peptidases"/>
    <property type="match status" value="1"/>
</dbReference>
<dbReference type="PANTHER" id="PTHR32481">
    <property type="entry name" value="AMINOPEPTIDASE"/>
    <property type="match status" value="1"/>
</dbReference>
<dbReference type="SUPFAM" id="SSF101821">
    <property type="entry name" value="Aminopeptidase/glucanase lid domain"/>
    <property type="match status" value="1"/>
</dbReference>
<keyword evidence="4 8" id="KW-0479">Metal-binding</keyword>
<evidence type="ECO:0000256" key="4">
    <source>
        <dbReference type="ARBA" id="ARBA00022723"/>
    </source>
</evidence>
<dbReference type="GO" id="GO:0004177">
    <property type="term" value="F:aminopeptidase activity"/>
    <property type="evidence" value="ECO:0007669"/>
    <property type="project" value="UniProtKB-UniRule"/>
</dbReference>
<feature type="active site" description="Proton acceptor" evidence="7">
    <location>
        <position position="208"/>
    </location>
</feature>
<keyword evidence="2" id="KW-0031">Aminopeptidase</keyword>
<comment type="cofactor">
    <cofactor evidence="8">
        <name>a divalent metal cation</name>
        <dbReference type="ChEBI" id="CHEBI:60240"/>
    </cofactor>
    <text evidence="8">Binds 2 divalent metal cations per subunit.</text>
</comment>
<dbReference type="InterPro" id="IPR008007">
    <property type="entry name" value="Peptidase_M42"/>
</dbReference>
<comment type="caution">
    <text evidence="9">The sequence shown here is derived from an EMBL/GenBank/DDBJ whole genome shotgun (WGS) entry which is preliminary data.</text>
</comment>
<dbReference type="InterPro" id="IPR051464">
    <property type="entry name" value="Peptidase_M42_aminopept"/>
</dbReference>
<name>A0A9D1LM14_9CLOT</name>
<dbReference type="InterPro" id="IPR023367">
    <property type="entry name" value="Peptidase_M42_dom2"/>
</dbReference>
<dbReference type="Proteomes" id="UP000824073">
    <property type="component" value="Unassembled WGS sequence"/>
</dbReference>
<feature type="binding site" evidence="8">
    <location>
        <position position="65"/>
    </location>
    <ligand>
        <name>Zn(2+)</name>
        <dbReference type="ChEBI" id="CHEBI:29105"/>
        <label>1</label>
    </ligand>
</feature>
<keyword evidence="5" id="KW-0378">Hydrolase</keyword>
<dbReference type="EMBL" id="DVMR01000064">
    <property type="protein sequence ID" value="HIU44337.1"/>
    <property type="molecule type" value="Genomic_DNA"/>
</dbReference>
<dbReference type="GO" id="GO:0046872">
    <property type="term" value="F:metal ion binding"/>
    <property type="evidence" value="ECO:0007669"/>
    <property type="project" value="UniProtKB-UniRule"/>
</dbReference>
<reference evidence="9" key="2">
    <citation type="journal article" date="2021" name="PeerJ">
        <title>Extensive microbial diversity within the chicken gut microbiome revealed by metagenomics and culture.</title>
        <authorList>
            <person name="Gilroy R."/>
            <person name="Ravi A."/>
            <person name="Getino M."/>
            <person name="Pursley I."/>
            <person name="Horton D.L."/>
            <person name="Alikhan N.F."/>
            <person name="Baker D."/>
            <person name="Gharbi K."/>
            <person name="Hall N."/>
            <person name="Watson M."/>
            <person name="Adriaenssens E.M."/>
            <person name="Foster-Nyarko E."/>
            <person name="Jarju S."/>
            <person name="Secka A."/>
            <person name="Antonio M."/>
            <person name="Oren A."/>
            <person name="Chaudhuri R.R."/>
            <person name="La Ragione R."/>
            <person name="Hildebrand F."/>
            <person name="Pallen M.J."/>
        </authorList>
    </citation>
    <scope>NUCLEOTIDE SEQUENCE</scope>
    <source>
        <strain evidence="9">CHK191-8634</strain>
    </source>
</reference>
<dbReference type="Gene3D" id="2.40.30.40">
    <property type="entry name" value="Peptidase M42, domain 2"/>
    <property type="match status" value="1"/>
</dbReference>
<dbReference type="PIRSF" id="PIRSF001123">
    <property type="entry name" value="PepA_GA"/>
    <property type="match status" value="1"/>
</dbReference>
<dbReference type="PANTHER" id="PTHR32481:SF0">
    <property type="entry name" value="AMINOPEPTIDASE YPDE-RELATED"/>
    <property type="match status" value="1"/>
</dbReference>
<dbReference type="SUPFAM" id="SSF53187">
    <property type="entry name" value="Zn-dependent exopeptidases"/>
    <property type="match status" value="1"/>
</dbReference>
<proteinExistence type="inferred from homology"/>
<feature type="binding site" evidence="8">
    <location>
        <position position="176"/>
    </location>
    <ligand>
        <name>Zn(2+)</name>
        <dbReference type="ChEBI" id="CHEBI:29105"/>
        <label>2</label>
    </ligand>
</feature>
<comment type="similarity">
    <text evidence="1 6">Belongs to the peptidase M42 family.</text>
</comment>
<protein>
    <submittedName>
        <fullName evidence="9">M42 family peptidase</fullName>
    </submittedName>
</protein>
<sequence>MELRDKLKKLVNAYGVSGNEYDVSAIAAELLRPYVDEVDVDGFGNVTGIRRCGIPGAKKVMLDAHLDQIGFLVTEITDEGFLRFMGMGVDQRMLLGSELTVLTHTGKRLPGVVAAMPPHLQNPGDNKKSVPIDKMVVDIGMTGEQAKKEVRIGDYMAFAGDAMDLLGDVVCGKSMDDRACFVCILHALELLRDKPLAVDLIITGTTKEEIGGHGAQTRAWHERPDLAIAIDVCHAKTPDAGPGDRVHEFGGGAVVTVGINSNPHFARRMMEVARAKQIPYQVDAAPSHTGTNAWPIQVVAEGITTLVVSLPLKYMHSPVEMLCMRDVEHVGALLAAFVEDLKEGQL</sequence>
<feature type="binding site" evidence="8">
    <location>
        <position position="176"/>
    </location>
    <ligand>
        <name>Zn(2+)</name>
        <dbReference type="ChEBI" id="CHEBI:29105"/>
        <label>1</label>
    </ligand>
</feature>
<evidence type="ECO:0000313" key="9">
    <source>
        <dbReference type="EMBL" id="HIU44337.1"/>
    </source>
</evidence>
<evidence type="ECO:0000256" key="2">
    <source>
        <dbReference type="ARBA" id="ARBA00022438"/>
    </source>
</evidence>
<evidence type="ECO:0000256" key="5">
    <source>
        <dbReference type="ARBA" id="ARBA00022801"/>
    </source>
</evidence>
<accession>A0A9D1LM14</accession>
<keyword evidence="3" id="KW-0645">Protease</keyword>
<dbReference type="Pfam" id="PF05343">
    <property type="entry name" value="Peptidase_M42"/>
    <property type="match status" value="1"/>
</dbReference>
<evidence type="ECO:0000256" key="7">
    <source>
        <dbReference type="PIRSR" id="PIRSR001123-1"/>
    </source>
</evidence>